<sequence>MPTSGAFSNAQEMLAYALFTPLDGIDSAGPIFSHYFNEADRSTVKKVLAHLAGDPANQGAQDPEGAQQLGQITFQGVDTPNNGDDQGCDKPGTNMYTEYYDTDGPVVVVCEDAWVFPDRDDQDCDALGDTLTPDFAILGHLVLHEFTHWDWFLKEITGGEIVDKHGDDESIDGYGLDNVYHNMDKKYAPLNADSYAWYATEVLWSVLCHKDYKPPSDDDSDGA</sequence>
<dbReference type="AlphaFoldDB" id="A0AA43QUD9"/>
<evidence type="ECO:0000313" key="1">
    <source>
        <dbReference type="EMBL" id="MDI1491411.1"/>
    </source>
</evidence>
<reference evidence="1" key="1">
    <citation type="journal article" date="2023" name="Genome Biol. Evol.">
        <title>First Whole Genome Sequence and Flow Cytometry Genome Size Data for the Lichen-Forming Fungus Ramalina farinacea (Ascomycota).</title>
        <authorList>
            <person name="Llewellyn T."/>
            <person name="Mian S."/>
            <person name="Hill R."/>
            <person name="Leitch I.J."/>
            <person name="Gaya E."/>
        </authorList>
    </citation>
    <scope>NUCLEOTIDE SEQUENCE</scope>
    <source>
        <strain evidence="1">LIQ254RAFAR</strain>
    </source>
</reference>
<dbReference type="Gene3D" id="3.40.390.10">
    <property type="entry name" value="Collagenase (Catalytic Domain)"/>
    <property type="match status" value="1"/>
</dbReference>
<name>A0AA43QUD9_9LECA</name>
<dbReference type="Proteomes" id="UP001161017">
    <property type="component" value="Unassembled WGS sequence"/>
</dbReference>
<dbReference type="GO" id="GO:0008237">
    <property type="term" value="F:metallopeptidase activity"/>
    <property type="evidence" value="ECO:0007669"/>
    <property type="project" value="InterPro"/>
</dbReference>
<gene>
    <name evidence="1" type="ORF">OHK93_002620</name>
</gene>
<comment type="caution">
    <text evidence="1">The sequence shown here is derived from an EMBL/GenBank/DDBJ whole genome shotgun (WGS) entry which is preliminary data.</text>
</comment>
<proteinExistence type="predicted"/>
<keyword evidence="2" id="KW-1185">Reference proteome</keyword>
<protein>
    <recommendedName>
        <fullName evidence="3">Lysine-specific metallo-endopeptidase domain-containing protein</fullName>
    </recommendedName>
</protein>
<evidence type="ECO:0008006" key="3">
    <source>
        <dbReference type="Google" id="ProtNLM"/>
    </source>
</evidence>
<dbReference type="InterPro" id="IPR024079">
    <property type="entry name" value="MetalloPept_cat_dom_sf"/>
</dbReference>
<dbReference type="SUPFAM" id="SSF55486">
    <property type="entry name" value="Metalloproteases ('zincins'), catalytic domain"/>
    <property type="match status" value="1"/>
</dbReference>
<dbReference type="EMBL" id="JAPUFD010000014">
    <property type="protein sequence ID" value="MDI1491411.1"/>
    <property type="molecule type" value="Genomic_DNA"/>
</dbReference>
<organism evidence="1 2">
    <name type="scientific">Ramalina farinacea</name>
    <dbReference type="NCBI Taxonomy" id="258253"/>
    <lineage>
        <taxon>Eukaryota</taxon>
        <taxon>Fungi</taxon>
        <taxon>Dikarya</taxon>
        <taxon>Ascomycota</taxon>
        <taxon>Pezizomycotina</taxon>
        <taxon>Lecanoromycetes</taxon>
        <taxon>OSLEUM clade</taxon>
        <taxon>Lecanoromycetidae</taxon>
        <taxon>Lecanorales</taxon>
        <taxon>Lecanorineae</taxon>
        <taxon>Ramalinaceae</taxon>
        <taxon>Ramalina</taxon>
    </lineage>
</organism>
<evidence type="ECO:0000313" key="2">
    <source>
        <dbReference type="Proteomes" id="UP001161017"/>
    </source>
</evidence>
<accession>A0AA43QUD9</accession>